<reference evidence="2" key="2">
    <citation type="submission" date="2025-08" db="UniProtKB">
        <authorList>
            <consortium name="RefSeq"/>
        </authorList>
    </citation>
    <scope>IDENTIFICATION</scope>
    <source>
        <tissue evidence="2">Leaf</tissue>
    </source>
</reference>
<dbReference type="RefSeq" id="XP_056860417.1">
    <property type="nucleotide sequence ID" value="XM_057004437.1"/>
</dbReference>
<dbReference type="Proteomes" id="UP000504610">
    <property type="component" value="Chromosome 2"/>
</dbReference>
<evidence type="ECO:0000313" key="1">
    <source>
        <dbReference type="Proteomes" id="UP000504610"/>
    </source>
</evidence>
<keyword evidence="1" id="KW-1185">Reference proteome</keyword>
<gene>
    <name evidence="2" type="primary">LOC130508770</name>
</gene>
<dbReference type="GeneID" id="130508770"/>
<sequence length="242" mass="28108">MDVNYPKFYSLKPRYISGPEVTDAIGKEDSDIPASAHPTHVPALCSERLSWMKANDVNHSEPYQLIRNRKFEYLSFLLDTKLSKLDKYQKDFDDGTNRVAYYALPFFSCSSLNQLISLMRRMITVARWAEIARCTSPQVLGWVVTVSKNLMPRFDALFIRLPSQEDEPEHWCRVSSELYLAAQQVLGLLQQMKEARVKLARIHVSLGIVPSDEDKFMMRELKAEIEFWRPIEREALKWIGEC</sequence>
<dbReference type="KEGG" id="rsz:108834308"/>
<dbReference type="AlphaFoldDB" id="A0A9W3D9J8"/>
<dbReference type="KEGG" id="rsz:130508770"/>
<reference evidence="1" key="1">
    <citation type="journal article" date="2019" name="Database">
        <title>The radish genome database (RadishGD): an integrated information resource for radish genomics.</title>
        <authorList>
            <person name="Yu H.J."/>
            <person name="Baek S."/>
            <person name="Lee Y.J."/>
            <person name="Cho A."/>
            <person name="Mun J.H."/>
        </authorList>
    </citation>
    <scope>NUCLEOTIDE SEQUENCE [LARGE SCALE GENOMIC DNA]</scope>
    <source>
        <strain evidence="1">cv. WK10039</strain>
    </source>
</reference>
<dbReference type="RefSeq" id="XP_018463154.2">
    <property type="nucleotide sequence ID" value="XM_018607652.2"/>
</dbReference>
<evidence type="ECO:0000313" key="2">
    <source>
        <dbReference type="RefSeq" id="XP_056860417.1"/>
    </source>
</evidence>
<organism evidence="1 2">
    <name type="scientific">Raphanus sativus</name>
    <name type="common">Radish</name>
    <name type="synonym">Raphanus raphanistrum var. sativus</name>
    <dbReference type="NCBI Taxonomy" id="3726"/>
    <lineage>
        <taxon>Eukaryota</taxon>
        <taxon>Viridiplantae</taxon>
        <taxon>Streptophyta</taxon>
        <taxon>Embryophyta</taxon>
        <taxon>Tracheophyta</taxon>
        <taxon>Spermatophyta</taxon>
        <taxon>Magnoliopsida</taxon>
        <taxon>eudicotyledons</taxon>
        <taxon>Gunneridae</taxon>
        <taxon>Pentapetalae</taxon>
        <taxon>rosids</taxon>
        <taxon>malvids</taxon>
        <taxon>Brassicales</taxon>
        <taxon>Brassicaceae</taxon>
        <taxon>Brassiceae</taxon>
        <taxon>Raphanus</taxon>
    </lineage>
</organism>
<accession>A0A9W3D9J8</accession>
<name>A0A9W3D9J8_RAPSA</name>
<proteinExistence type="predicted"/>
<protein>
    <submittedName>
        <fullName evidence="2">Uncharacterized protein LOC130508770</fullName>
    </submittedName>
</protein>